<gene>
    <name evidence="2" type="ORF">CLODIP_2_CD02287</name>
</gene>
<dbReference type="AlphaFoldDB" id="A0A8S1C2M1"/>
<proteinExistence type="predicted"/>
<sequence>MASNVEVSIFLILLGAIVAPSEAAGVFFDLSSGNPGLETPCSRYNFSSAFFEQEASVFDPATSGLMLVSANLDTGCLETPQFVEVHKNYTFRVRTFLPKPREIAYPVPIFYAYLWNEKEGLIPLSYHMGPDSDGWVEWEEEVPYYFEYPQMFKIVILSELFTAKYVAVRWFGLSDEPVPLV</sequence>
<comment type="caution">
    <text evidence="2">The sequence shown here is derived from an EMBL/GenBank/DDBJ whole genome shotgun (WGS) entry which is preliminary data.</text>
</comment>
<evidence type="ECO:0000313" key="2">
    <source>
        <dbReference type="EMBL" id="CAB3363503.1"/>
    </source>
</evidence>
<dbReference type="Proteomes" id="UP000494165">
    <property type="component" value="Unassembled WGS sequence"/>
</dbReference>
<reference evidence="2 3" key="1">
    <citation type="submission" date="2020-04" db="EMBL/GenBank/DDBJ databases">
        <authorList>
            <person name="Alioto T."/>
            <person name="Alioto T."/>
            <person name="Gomez Garrido J."/>
        </authorList>
    </citation>
    <scope>NUCLEOTIDE SEQUENCE [LARGE SCALE GENOMIC DNA]</scope>
</reference>
<protein>
    <submittedName>
        <fullName evidence="2">Uncharacterized protein</fullName>
    </submittedName>
</protein>
<evidence type="ECO:0000313" key="3">
    <source>
        <dbReference type="Proteomes" id="UP000494165"/>
    </source>
</evidence>
<keyword evidence="1" id="KW-0732">Signal</keyword>
<feature type="chain" id="PRO_5035850222" evidence="1">
    <location>
        <begin position="24"/>
        <end position="181"/>
    </location>
</feature>
<evidence type="ECO:0000256" key="1">
    <source>
        <dbReference type="SAM" id="SignalP"/>
    </source>
</evidence>
<name>A0A8S1C2M1_9INSE</name>
<dbReference type="EMBL" id="CADEPI010000012">
    <property type="protein sequence ID" value="CAB3363503.1"/>
    <property type="molecule type" value="Genomic_DNA"/>
</dbReference>
<keyword evidence="3" id="KW-1185">Reference proteome</keyword>
<organism evidence="2 3">
    <name type="scientific">Cloeon dipterum</name>
    <dbReference type="NCBI Taxonomy" id="197152"/>
    <lineage>
        <taxon>Eukaryota</taxon>
        <taxon>Metazoa</taxon>
        <taxon>Ecdysozoa</taxon>
        <taxon>Arthropoda</taxon>
        <taxon>Hexapoda</taxon>
        <taxon>Insecta</taxon>
        <taxon>Pterygota</taxon>
        <taxon>Palaeoptera</taxon>
        <taxon>Ephemeroptera</taxon>
        <taxon>Pisciforma</taxon>
        <taxon>Baetidae</taxon>
        <taxon>Cloeon</taxon>
    </lineage>
</organism>
<accession>A0A8S1C2M1</accession>
<feature type="signal peptide" evidence="1">
    <location>
        <begin position="1"/>
        <end position="23"/>
    </location>
</feature>